<accession>A0A552HGU7</accession>
<evidence type="ECO:0000313" key="2">
    <source>
        <dbReference type="Proteomes" id="UP000320674"/>
    </source>
</evidence>
<keyword evidence="1" id="KW-0808">Transferase</keyword>
<dbReference type="Gene3D" id="3.90.550.10">
    <property type="entry name" value="Spore Coat Polysaccharide Biosynthesis Protein SpsA, Chain A"/>
    <property type="match status" value="1"/>
</dbReference>
<organism evidence="1 2">
    <name type="scientific">Microcystis viridis Mv_BB_P_19951000_S68D</name>
    <dbReference type="NCBI Taxonomy" id="2486270"/>
    <lineage>
        <taxon>Bacteria</taxon>
        <taxon>Bacillati</taxon>
        <taxon>Cyanobacteriota</taxon>
        <taxon>Cyanophyceae</taxon>
        <taxon>Oscillatoriophycideae</taxon>
        <taxon>Chroococcales</taxon>
        <taxon>Microcystaceae</taxon>
        <taxon>Microcystis</taxon>
    </lineage>
</organism>
<reference evidence="1 2" key="1">
    <citation type="submission" date="2019-01" db="EMBL/GenBank/DDBJ databases">
        <title>Coherence of Microcystis species and biogeography revealed through population genomics.</title>
        <authorList>
            <person name="Perez-Carrascal O.M."/>
            <person name="Terrat Y."/>
            <person name="Giani A."/>
            <person name="Fortin N."/>
            <person name="Tromas N."/>
            <person name="Shapiro B.J."/>
        </authorList>
    </citation>
    <scope>NUCLEOTIDE SEQUENCE [LARGE SCALE GENOMIC DNA]</scope>
    <source>
        <strain evidence="1">Mv_BB_P_19951000_S68D</strain>
    </source>
</reference>
<dbReference type="InterPro" id="IPR029044">
    <property type="entry name" value="Nucleotide-diphossugar_trans"/>
</dbReference>
<name>A0A552HGU7_MICVR</name>
<dbReference type="AlphaFoldDB" id="A0A552HGU7"/>
<dbReference type="Proteomes" id="UP000320674">
    <property type="component" value="Unassembled WGS sequence"/>
</dbReference>
<evidence type="ECO:0000313" key="1">
    <source>
        <dbReference type="EMBL" id="TRU70447.1"/>
    </source>
</evidence>
<comment type="caution">
    <text evidence="1">The sequence shown here is derived from an EMBL/GenBank/DDBJ whole genome shotgun (WGS) entry which is preliminary data.</text>
</comment>
<protein>
    <submittedName>
        <fullName evidence="1">Glycosyltransferase family 2 protein</fullName>
    </submittedName>
</protein>
<dbReference type="EMBL" id="SFAZ01000242">
    <property type="protein sequence ID" value="TRU70447.1"/>
    <property type="molecule type" value="Genomic_DNA"/>
</dbReference>
<proteinExistence type="predicted"/>
<gene>
    <name evidence="1" type="ORF">EWV77_16745</name>
</gene>
<dbReference type="SUPFAM" id="SSF53448">
    <property type="entry name" value="Nucleotide-diphospho-sugar transferases"/>
    <property type="match status" value="1"/>
</dbReference>
<sequence length="319" mass="37289">MTDFPLTTPVALLIFNRPDTTARVFEAIRQAKPPKLLVVADGPRPDRADDIEKCKAARAVIEGVDWDCEVLTNYSDINLGCKNRVSSGLNWVFDTVEEAIILEDDCVSAPTFFRFCEELLEYYRHDQRIAVISGNNFQFGKKRTDYSYYFSRYNHCWGWATWRRAWQYYDGEMKHWPQVRDGDWLTAILGETQAVKYWTKIFQATYDNKNDSWAYRWTFSCWIQNGLTILPNHNLVSNIGFGEGATHTATKNSRLANISRQEMIFPLKHPPFILRDVSLDKFTHNSVFKAKSFSLQQLSYRVRWEVSGFREQGTRNREQ</sequence>
<dbReference type="GO" id="GO:0016740">
    <property type="term" value="F:transferase activity"/>
    <property type="evidence" value="ECO:0007669"/>
    <property type="project" value="UniProtKB-KW"/>
</dbReference>